<evidence type="ECO:0000313" key="10">
    <source>
        <dbReference type="EMBL" id="SFV16449.1"/>
    </source>
</evidence>
<evidence type="ECO:0000256" key="4">
    <source>
        <dbReference type="ARBA" id="ARBA00013115"/>
    </source>
</evidence>
<dbReference type="PIRSF" id="PIRSF032067">
    <property type="entry name" value="Cyanophycinase"/>
    <property type="match status" value="1"/>
</dbReference>
<dbReference type="OrthoDB" id="9799980at2"/>
<feature type="active site" description="Charge relay system" evidence="9">
    <location>
        <position position="173"/>
    </location>
</feature>
<keyword evidence="7" id="KW-0378">Hydrolase</keyword>
<organism evidence="10 11">
    <name type="scientific">Pseudoduganella namucuonensis</name>
    <dbReference type="NCBI Taxonomy" id="1035707"/>
    <lineage>
        <taxon>Bacteria</taxon>
        <taxon>Pseudomonadati</taxon>
        <taxon>Pseudomonadota</taxon>
        <taxon>Betaproteobacteria</taxon>
        <taxon>Burkholderiales</taxon>
        <taxon>Oxalobacteraceae</taxon>
        <taxon>Telluria group</taxon>
        <taxon>Pseudoduganella</taxon>
    </lineage>
</organism>
<evidence type="ECO:0000256" key="9">
    <source>
        <dbReference type="PIRSR" id="PIRSR032067-1"/>
    </source>
</evidence>
<keyword evidence="8" id="KW-0720">Serine protease</keyword>
<evidence type="ECO:0000256" key="1">
    <source>
        <dbReference type="ARBA" id="ARBA00001092"/>
    </source>
</evidence>
<comment type="function">
    <text evidence="2">Exopeptidase that catalyzes the hydrolytic cleavage of multi-L-arginyl-poly-L-aspartic acid (cyanophycin; a water-insoluble reserve polymer) into aspartate-arginine dipeptides.</text>
</comment>
<comment type="catalytic activity">
    <reaction evidence="1">
        <text>[L-4-(L-arginin-2-N-yl)aspartate](n) + H2O = [L-4-(L-arginin-2-N-yl)aspartate](n-1) + L-4-(L-arginin-2-N-yl)aspartate</text>
        <dbReference type="Rhea" id="RHEA:12845"/>
        <dbReference type="Rhea" id="RHEA-COMP:13728"/>
        <dbReference type="Rhea" id="RHEA-COMP:13734"/>
        <dbReference type="ChEBI" id="CHEBI:15377"/>
        <dbReference type="ChEBI" id="CHEBI:137986"/>
        <dbReference type="ChEBI" id="CHEBI:137991"/>
        <dbReference type="EC" id="3.4.15.6"/>
    </reaction>
</comment>
<dbReference type="STRING" id="1035707.SAMN05216552_105210"/>
<dbReference type="CDD" id="cd03145">
    <property type="entry name" value="GAT1_cyanophycinase"/>
    <property type="match status" value="1"/>
</dbReference>
<protein>
    <recommendedName>
        <fullName evidence="5">Cyanophycinase</fullName>
        <ecNumber evidence="4">3.4.15.6</ecNumber>
    </recommendedName>
</protein>
<gene>
    <name evidence="10" type="ORF">SAMN05216552_105210</name>
</gene>
<dbReference type="GO" id="GO:0008241">
    <property type="term" value="F:peptidyl-dipeptidase activity"/>
    <property type="evidence" value="ECO:0007669"/>
    <property type="project" value="UniProtKB-EC"/>
</dbReference>
<evidence type="ECO:0000256" key="7">
    <source>
        <dbReference type="ARBA" id="ARBA00022801"/>
    </source>
</evidence>
<evidence type="ECO:0000256" key="3">
    <source>
        <dbReference type="ARBA" id="ARBA00006534"/>
    </source>
</evidence>
<keyword evidence="11" id="KW-1185">Reference proteome</keyword>
<evidence type="ECO:0000256" key="2">
    <source>
        <dbReference type="ARBA" id="ARBA00002039"/>
    </source>
</evidence>
<dbReference type="Pfam" id="PF03575">
    <property type="entry name" value="Peptidase_S51"/>
    <property type="match status" value="1"/>
</dbReference>
<feature type="active site" description="Charge relay system" evidence="9">
    <location>
        <position position="131"/>
    </location>
</feature>
<dbReference type="EC" id="3.4.15.6" evidence="4"/>
<dbReference type="InterPro" id="IPR011811">
    <property type="entry name" value="Peptidase_S51_cyanophycinase"/>
</dbReference>
<dbReference type="AlphaFoldDB" id="A0A1I7M3E9"/>
<dbReference type="GO" id="GO:0006508">
    <property type="term" value="P:proteolysis"/>
    <property type="evidence" value="ECO:0007669"/>
    <property type="project" value="UniProtKB-KW"/>
</dbReference>
<name>A0A1I7M3E9_9BURK</name>
<evidence type="ECO:0000313" key="11">
    <source>
        <dbReference type="Proteomes" id="UP000199391"/>
    </source>
</evidence>
<evidence type="ECO:0000256" key="8">
    <source>
        <dbReference type="ARBA" id="ARBA00022825"/>
    </source>
</evidence>
<feature type="active site" description="Charge relay system" evidence="9">
    <location>
        <position position="200"/>
    </location>
</feature>
<comment type="similarity">
    <text evidence="3">Belongs to the peptidase S51 family.</text>
</comment>
<accession>A0A1I7M3E9</accession>
<dbReference type="EMBL" id="FPBO01000052">
    <property type="protein sequence ID" value="SFV16449.1"/>
    <property type="molecule type" value="Genomic_DNA"/>
</dbReference>
<evidence type="ECO:0000256" key="6">
    <source>
        <dbReference type="ARBA" id="ARBA00022670"/>
    </source>
</evidence>
<dbReference type="RefSeq" id="WP_093560824.1">
    <property type="nucleotide sequence ID" value="NZ_FPBO01000052.1"/>
</dbReference>
<proteinExistence type="inferred from homology"/>
<dbReference type="Gene3D" id="3.40.50.880">
    <property type="match status" value="1"/>
</dbReference>
<dbReference type="NCBIfam" id="TIGR02069">
    <property type="entry name" value="cyanophycinase"/>
    <property type="match status" value="1"/>
</dbReference>
<dbReference type="GO" id="GO:0008236">
    <property type="term" value="F:serine-type peptidase activity"/>
    <property type="evidence" value="ECO:0007669"/>
    <property type="project" value="UniProtKB-KW"/>
</dbReference>
<keyword evidence="6" id="KW-0645">Protease</keyword>
<reference evidence="11" key="1">
    <citation type="submission" date="2016-10" db="EMBL/GenBank/DDBJ databases">
        <authorList>
            <person name="Varghese N."/>
            <person name="Submissions S."/>
        </authorList>
    </citation>
    <scope>NUCLEOTIDE SEQUENCE [LARGE SCALE GENOMIC DNA]</scope>
    <source>
        <strain evidence="11">CGMCC 1.11014</strain>
    </source>
</reference>
<dbReference type="InterPro" id="IPR029062">
    <property type="entry name" value="Class_I_gatase-like"/>
</dbReference>
<evidence type="ECO:0000256" key="5">
    <source>
        <dbReference type="ARBA" id="ARBA00015719"/>
    </source>
</evidence>
<dbReference type="PANTHER" id="PTHR36175:SF1">
    <property type="entry name" value="CYANOPHYCINASE"/>
    <property type="match status" value="1"/>
</dbReference>
<dbReference type="SUPFAM" id="SSF52317">
    <property type="entry name" value="Class I glutamine amidotransferase-like"/>
    <property type="match status" value="1"/>
</dbReference>
<sequence>MTRAAGGCLLVIGGHEDREHGKDVLDRFLELSGGAGAPIVVVTAASTAPDKVWAIYKRAFAALGATDVRPLHLGGPGEAGYAAMAQAIHRAGGVFLSGGDQKRLLRCLAGTPVEAALHAALERGACIAGTSAGASALAARMLAGGYTSLQPLKGAVTLAAGLGFVGGVVIDQHFAQRHRLARLMSVIAEHPHCYGVGIDEDTALLAGPGPVIEVLGAGSVTILDGRAMESNVEEIRRHARPRLLDVRVHLLPSRSRFALEESADGKIQAAPESLRHFIQTMTTKSET</sequence>
<dbReference type="Proteomes" id="UP000199391">
    <property type="component" value="Unassembled WGS sequence"/>
</dbReference>
<dbReference type="InterPro" id="IPR005320">
    <property type="entry name" value="Peptidase_S51"/>
</dbReference>
<dbReference type="PANTHER" id="PTHR36175">
    <property type="entry name" value="CYANOPHYCINASE"/>
    <property type="match status" value="1"/>
</dbReference>